<dbReference type="GO" id="GO:0016829">
    <property type="term" value="F:lyase activity"/>
    <property type="evidence" value="ECO:0007669"/>
    <property type="project" value="InterPro"/>
</dbReference>
<evidence type="ECO:0000313" key="5">
    <source>
        <dbReference type="Proteomes" id="UP000007564"/>
    </source>
</evidence>
<accession>A0A0C6PAK1</accession>
<dbReference type="InterPro" id="IPR045337">
    <property type="entry name" value="MmgE_PrpD_C"/>
</dbReference>
<dbReference type="InterPro" id="IPR042183">
    <property type="entry name" value="MmgE/PrpD_sf_1"/>
</dbReference>
<name>A0A0C6PAK1_BORBO</name>
<dbReference type="PANTHER" id="PTHR16943">
    <property type="entry name" value="2-METHYLCITRATE DEHYDRATASE-RELATED"/>
    <property type="match status" value="1"/>
</dbReference>
<evidence type="ECO:0000259" key="2">
    <source>
        <dbReference type="Pfam" id="PF03972"/>
    </source>
</evidence>
<gene>
    <name evidence="4" type="ORF">BN112_3723</name>
</gene>
<sequence>MPPHRTHRTRRHPMTLAQRFARFAANLELDTIPAPALDKARACVLNGYGIALGSHPTPFFGVAERAVLAMDGEREDGATLLGSGRRSTVAGAALANAALFHGRAQEDTCGVAHFGAILLPLLTALVERGEGRIEDFLPALVAGYEVGGALEAAYSPLTTAAGLRASPLYGTVAAAAAAARLWRLPEDRTAAALANAASFAGGILQSFGDGTDEWRYQVGMAGRNGLAAATLAASGSVSAAGAFEGRSGFVRAFVRTECDVDAIAGQLGKDWSILKVTFKPYPVCALNQTPVRASLALREQLGGQADAVRAVRIHLNPTVVGYAGMDKEGPFESVSGTLMSIQFCVATTLLHGAPTIAHMTAFDDAGVLGLIPRIRPLADLALGLLSCRIEADVDGRAEPVVVQMHTDHTEYSYDRAGVSALVRRIGEETGVAPSAYDHIEKFAQALPHADLGDVLAAFGTIQTAR</sequence>
<dbReference type="Pfam" id="PF19305">
    <property type="entry name" value="MmgE_PrpD_C"/>
    <property type="match status" value="1"/>
</dbReference>
<dbReference type="InterPro" id="IPR005656">
    <property type="entry name" value="MmgE_PrpD"/>
</dbReference>
<reference evidence="4 5" key="1">
    <citation type="journal article" date="2012" name="BMC Genomics">
        <title>Comparative genomics of the classical Bordetella subspecies: the evolution and exchange of virulence-associated diversity amongst closely related pathogens.</title>
        <authorList>
            <person name="Park J."/>
            <person name="Zhang Y."/>
            <person name="Buboltz A.M."/>
            <person name="Zhang X."/>
            <person name="Schuster S.C."/>
            <person name="Ahuja U."/>
            <person name="Liu M."/>
            <person name="Miller J.F."/>
            <person name="Sebaihia M."/>
            <person name="Bentley S.D."/>
            <person name="Parkhill J."/>
            <person name="Harvill E.T."/>
        </authorList>
    </citation>
    <scope>NUCLEOTIDE SEQUENCE [LARGE SCALE GENOMIC DNA]</scope>
    <source>
        <strain evidence="4 5">253</strain>
    </source>
</reference>
<dbReference type="RefSeq" id="WP_015064874.1">
    <property type="nucleotide sequence ID" value="NC_019382.1"/>
</dbReference>
<dbReference type="EMBL" id="HE965806">
    <property type="protein sequence ID" value="CCJ55637.1"/>
    <property type="molecule type" value="Genomic_DNA"/>
</dbReference>
<dbReference type="Pfam" id="PF03972">
    <property type="entry name" value="MmgE_PrpD_N"/>
    <property type="match status" value="1"/>
</dbReference>
<evidence type="ECO:0008006" key="6">
    <source>
        <dbReference type="Google" id="ProtNLM"/>
    </source>
</evidence>
<feature type="domain" description="MmgE/PrpD C-terminal" evidence="3">
    <location>
        <begin position="281"/>
        <end position="375"/>
    </location>
</feature>
<dbReference type="KEGG" id="bbh:BN112_3723"/>
<dbReference type="HOGENOM" id="CLU_026574_0_1_4"/>
<dbReference type="AlphaFoldDB" id="A0A0C6PAK1"/>
<dbReference type="InterPro" id="IPR036148">
    <property type="entry name" value="MmgE/PrpD_sf"/>
</dbReference>
<dbReference type="Proteomes" id="UP000007564">
    <property type="component" value="Chromosome"/>
</dbReference>
<feature type="domain" description="MmgE/PrpD N-terminal" evidence="2">
    <location>
        <begin position="18"/>
        <end position="256"/>
    </location>
</feature>
<proteinExistence type="inferred from homology"/>
<evidence type="ECO:0000313" key="4">
    <source>
        <dbReference type="EMBL" id="CCJ55637.1"/>
    </source>
</evidence>
<evidence type="ECO:0000259" key="3">
    <source>
        <dbReference type="Pfam" id="PF19305"/>
    </source>
</evidence>
<evidence type="ECO:0000256" key="1">
    <source>
        <dbReference type="ARBA" id="ARBA00006174"/>
    </source>
</evidence>
<dbReference type="PANTHER" id="PTHR16943:SF8">
    <property type="entry name" value="2-METHYLCITRATE DEHYDRATASE"/>
    <property type="match status" value="1"/>
</dbReference>
<dbReference type="OrthoDB" id="9797528at2"/>
<dbReference type="InterPro" id="IPR045336">
    <property type="entry name" value="MmgE_PrpD_N"/>
</dbReference>
<protein>
    <recommendedName>
        <fullName evidence="6">MmgE/PrpD family protein 4</fullName>
    </recommendedName>
</protein>
<comment type="similarity">
    <text evidence="1">Belongs to the PrpD family.</text>
</comment>
<dbReference type="Gene3D" id="1.10.4100.10">
    <property type="entry name" value="2-methylcitrate dehydratase PrpD"/>
    <property type="match status" value="1"/>
</dbReference>
<organism evidence="4 5">
    <name type="scientific">Bordetella bronchiseptica 253</name>
    <dbReference type="NCBI Taxonomy" id="568707"/>
    <lineage>
        <taxon>Bacteria</taxon>
        <taxon>Pseudomonadati</taxon>
        <taxon>Pseudomonadota</taxon>
        <taxon>Betaproteobacteria</taxon>
        <taxon>Burkholderiales</taxon>
        <taxon>Alcaligenaceae</taxon>
        <taxon>Bordetella</taxon>
    </lineage>
</organism>
<dbReference type="SUPFAM" id="SSF103378">
    <property type="entry name" value="2-methylcitrate dehydratase PrpD"/>
    <property type="match status" value="1"/>
</dbReference>